<protein>
    <submittedName>
        <fullName evidence="5">ABC transporter substrate-binding protein</fullName>
    </submittedName>
</protein>
<dbReference type="Proteomes" id="UP000470246">
    <property type="component" value="Unassembled WGS sequence"/>
</dbReference>
<comment type="similarity">
    <text evidence="2">Belongs to the bacterial solute-binding protein SsuA/TauA family.</text>
</comment>
<comment type="caution">
    <text evidence="5">The sequence shown here is derived from an EMBL/GenBank/DDBJ whole genome shotgun (WGS) entry which is preliminary data.</text>
</comment>
<feature type="domain" description="SsuA/THI5-like" evidence="4">
    <location>
        <begin position="48"/>
        <end position="265"/>
    </location>
</feature>
<organism evidence="5 6">
    <name type="scientific">Geodermatophilus sabuli</name>
    <dbReference type="NCBI Taxonomy" id="1564158"/>
    <lineage>
        <taxon>Bacteria</taxon>
        <taxon>Bacillati</taxon>
        <taxon>Actinomycetota</taxon>
        <taxon>Actinomycetes</taxon>
        <taxon>Geodermatophilales</taxon>
        <taxon>Geodermatophilaceae</taxon>
        <taxon>Geodermatophilus</taxon>
    </lineage>
</organism>
<dbReference type="Gene3D" id="3.40.190.10">
    <property type="entry name" value="Periplasmic binding protein-like II"/>
    <property type="match status" value="2"/>
</dbReference>
<keyword evidence="3" id="KW-0732">Signal</keyword>
<dbReference type="InterPro" id="IPR015168">
    <property type="entry name" value="SsuA/THI5"/>
</dbReference>
<keyword evidence="6" id="KW-1185">Reference proteome</keyword>
<name>A0A7K3W3X4_9ACTN</name>
<dbReference type="RefSeq" id="WP_163482958.1">
    <property type="nucleotide sequence ID" value="NZ_JAAGWF010000019.1"/>
</dbReference>
<evidence type="ECO:0000256" key="1">
    <source>
        <dbReference type="ARBA" id="ARBA00004418"/>
    </source>
</evidence>
<accession>A0A7K3W3X4</accession>
<comment type="subcellular location">
    <subcellularLocation>
        <location evidence="1">Periplasm</location>
    </subcellularLocation>
</comment>
<dbReference type="PANTHER" id="PTHR30024">
    <property type="entry name" value="ALIPHATIC SULFONATES-BINDING PROTEIN-RELATED"/>
    <property type="match status" value="1"/>
</dbReference>
<dbReference type="Pfam" id="PF09084">
    <property type="entry name" value="NMT1"/>
    <property type="match status" value="1"/>
</dbReference>
<gene>
    <name evidence="5" type="ORF">GCU56_17160</name>
</gene>
<dbReference type="GO" id="GO:0042597">
    <property type="term" value="C:periplasmic space"/>
    <property type="evidence" value="ECO:0007669"/>
    <property type="project" value="UniProtKB-SubCell"/>
</dbReference>
<dbReference type="AlphaFoldDB" id="A0A7K3W3X4"/>
<dbReference type="PROSITE" id="PS51257">
    <property type="entry name" value="PROKAR_LIPOPROTEIN"/>
    <property type="match status" value="1"/>
</dbReference>
<reference evidence="5 6" key="1">
    <citation type="submission" date="2020-02" db="EMBL/GenBank/DDBJ databases">
        <title>Geodermatophilus sabuli CPCC 205279 I12A-02694.</title>
        <authorList>
            <person name="Jiang Z."/>
        </authorList>
    </citation>
    <scope>NUCLEOTIDE SEQUENCE [LARGE SCALE GENOMIC DNA]</scope>
    <source>
        <strain evidence="5 6">I12A-02694</strain>
    </source>
</reference>
<evidence type="ECO:0000259" key="4">
    <source>
        <dbReference type="Pfam" id="PF09084"/>
    </source>
</evidence>
<evidence type="ECO:0000313" key="6">
    <source>
        <dbReference type="Proteomes" id="UP000470246"/>
    </source>
</evidence>
<evidence type="ECO:0000256" key="3">
    <source>
        <dbReference type="ARBA" id="ARBA00022729"/>
    </source>
</evidence>
<evidence type="ECO:0000313" key="5">
    <source>
        <dbReference type="EMBL" id="NEK59589.1"/>
    </source>
</evidence>
<dbReference type="PANTHER" id="PTHR30024:SF47">
    <property type="entry name" value="TAURINE-BINDING PERIPLASMIC PROTEIN"/>
    <property type="match status" value="1"/>
</dbReference>
<dbReference type="EMBL" id="JAAGWF010000019">
    <property type="protein sequence ID" value="NEK59589.1"/>
    <property type="molecule type" value="Genomic_DNA"/>
</dbReference>
<proteinExistence type="inferred from homology"/>
<dbReference type="SUPFAM" id="SSF53850">
    <property type="entry name" value="Periplasmic binding protein-like II"/>
    <property type="match status" value="1"/>
</dbReference>
<evidence type="ECO:0000256" key="2">
    <source>
        <dbReference type="ARBA" id="ARBA00010742"/>
    </source>
</evidence>
<sequence length="321" mass="33785">MRGRARFLSAVSASVLLLTGCGDDAPESATSEQEELTPVAISILGIADTVPVYMGVEQGFFEEEGIDLTVDTATSGASIVPLVVNGEVDLGFGNALSVLVARSKGLPLQIVSQGAVAADAVEDGGNALLVRPDAGIETAADLQGTTIAVTSLGNLGQLLTVEWMKAEGADPSQVEFVEMSWPDMLPAMEAGQIDGGNMVEPFQTLGVQNGMQLLTDPAAEALPGGTLAVYFGSEQFMTENADVAERFDRAMRASLEYALDNADEARDALAEHLEMEPALAAEIALPTWDPDLNDDSIRRLAEIAEEQGVITESIDYDLLLP</sequence>